<reference evidence="1" key="2">
    <citation type="submission" date="2020-09" db="EMBL/GenBank/DDBJ databases">
        <authorList>
            <person name="Sun Q."/>
            <person name="Zhou Y."/>
        </authorList>
    </citation>
    <scope>NUCLEOTIDE SEQUENCE</scope>
    <source>
        <strain evidence="1">CGMCC 1.16134</strain>
    </source>
</reference>
<sequence>MGIKEKINAKDEMFDFLSMKSSSNYGYIVRKFRIQSFYNNQFMYRDYITKMRIFIRMKLLYIVKIIIYNI</sequence>
<comment type="caution">
    <text evidence="1">The sequence shown here is derived from an EMBL/GenBank/DDBJ whole genome shotgun (WGS) entry which is preliminary data.</text>
</comment>
<organism evidence="1 2">
    <name type="scientific">Paenibacillus albidus</name>
    <dbReference type="NCBI Taxonomy" id="2041023"/>
    <lineage>
        <taxon>Bacteria</taxon>
        <taxon>Bacillati</taxon>
        <taxon>Bacillota</taxon>
        <taxon>Bacilli</taxon>
        <taxon>Bacillales</taxon>
        <taxon>Paenibacillaceae</taxon>
        <taxon>Paenibacillus</taxon>
    </lineage>
</organism>
<reference evidence="1" key="1">
    <citation type="journal article" date="2014" name="Int. J. Syst. Evol. Microbiol.">
        <title>Complete genome sequence of Corynebacterium casei LMG S-19264T (=DSM 44701T), isolated from a smear-ripened cheese.</title>
        <authorList>
            <consortium name="US DOE Joint Genome Institute (JGI-PGF)"/>
            <person name="Walter F."/>
            <person name="Albersmeier A."/>
            <person name="Kalinowski J."/>
            <person name="Ruckert C."/>
        </authorList>
    </citation>
    <scope>NUCLEOTIDE SEQUENCE</scope>
    <source>
        <strain evidence="1">CGMCC 1.16134</strain>
    </source>
</reference>
<evidence type="ECO:0000313" key="2">
    <source>
        <dbReference type="Proteomes" id="UP000637643"/>
    </source>
</evidence>
<keyword evidence="2" id="KW-1185">Reference proteome</keyword>
<protein>
    <submittedName>
        <fullName evidence="1">Uncharacterized protein</fullName>
    </submittedName>
</protein>
<proteinExistence type="predicted"/>
<accession>A0A917CUM9</accession>
<dbReference type="AlphaFoldDB" id="A0A917CUM9"/>
<dbReference type="EMBL" id="BMKR01000027">
    <property type="protein sequence ID" value="GGF98297.1"/>
    <property type="molecule type" value="Genomic_DNA"/>
</dbReference>
<evidence type="ECO:0000313" key="1">
    <source>
        <dbReference type="EMBL" id="GGF98297.1"/>
    </source>
</evidence>
<name>A0A917CUM9_9BACL</name>
<dbReference type="Proteomes" id="UP000637643">
    <property type="component" value="Unassembled WGS sequence"/>
</dbReference>
<gene>
    <name evidence="1" type="ORF">GCM10010912_48730</name>
</gene>